<gene>
    <name evidence="3" type="ORF">SFC79_12735</name>
</gene>
<dbReference type="Gene3D" id="3.20.20.140">
    <property type="entry name" value="Metal-dependent hydrolases"/>
    <property type="match status" value="1"/>
</dbReference>
<dbReference type="PANTHER" id="PTHR21240:SF28">
    <property type="entry name" value="ISO-OROTATE DECARBOXYLASE (EUROFUNG)"/>
    <property type="match status" value="1"/>
</dbReference>
<proteinExistence type="predicted"/>
<dbReference type="InterPro" id="IPR032465">
    <property type="entry name" value="ACMSD"/>
</dbReference>
<dbReference type="Pfam" id="PF04909">
    <property type="entry name" value="Amidohydro_2"/>
    <property type="match status" value="1"/>
</dbReference>
<accession>A0ABU5KCP7</accession>
<keyword evidence="1" id="KW-0456">Lyase</keyword>
<evidence type="ECO:0000313" key="3">
    <source>
        <dbReference type="EMBL" id="MDZ5662633.1"/>
    </source>
</evidence>
<name>A0ABU5KCP7_9ACTN</name>
<comment type="caution">
    <text evidence="3">The sequence shown here is derived from an EMBL/GenBank/DDBJ whole genome shotgun (WGS) entry which is preliminary data.</text>
</comment>
<dbReference type="InterPro" id="IPR032466">
    <property type="entry name" value="Metal_Hydrolase"/>
</dbReference>
<dbReference type="EMBL" id="JAXQPW010000004">
    <property type="protein sequence ID" value="MDZ5662633.1"/>
    <property type="molecule type" value="Genomic_DNA"/>
</dbReference>
<dbReference type="SUPFAM" id="SSF51556">
    <property type="entry name" value="Metallo-dependent hydrolases"/>
    <property type="match status" value="1"/>
</dbReference>
<evidence type="ECO:0000259" key="2">
    <source>
        <dbReference type="Pfam" id="PF04909"/>
    </source>
</evidence>
<dbReference type="InterPro" id="IPR006680">
    <property type="entry name" value="Amidohydro-rel"/>
</dbReference>
<evidence type="ECO:0000313" key="4">
    <source>
        <dbReference type="Proteomes" id="UP001291999"/>
    </source>
</evidence>
<dbReference type="Proteomes" id="UP001291999">
    <property type="component" value="Unassembled WGS sequence"/>
</dbReference>
<keyword evidence="4" id="KW-1185">Reference proteome</keyword>
<evidence type="ECO:0000256" key="1">
    <source>
        <dbReference type="ARBA" id="ARBA00023239"/>
    </source>
</evidence>
<organism evidence="3 4">
    <name type="scientific">Nocardioides renjunii</name>
    <dbReference type="NCBI Taxonomy" id="3095075"/>
    <lineage>
        <taxon>Bacteria</taxon>
        <taxon>Bacillati</taxon>
        <taxon>Actinomycetota</taxon>
        <taxon>Actinomycetes</taxon>
        <taxon>Propionibacteriales</taxon>
        <taxon>Nocardioidaceae</taxon>
        <taxon>Nocardioides</taxon>
    </lineage>
</organism>
<dbReference type="RefSeq" id="WP_322424641.1">
    <property type="nucleotide sequence ID" value="NZ_JAXQPW010000004.1"/>
</dbReference>
<sequence>MYADHLVQPWYDRVLEELPEGPVLDVHTHIGDRDSVSATVEELLTAVDAARARALVFPLSEPDGYRAANAACLDAALRSDGRLTALARVVPDEVDGLEALLDAGARGIKLHLSSDELDLADPLLEPVFAIADERRLPVVVHAGPEVDSVRETVLETCTRRPGLRMVLAHCAMSDLGRLHRHVGDVPNLFFDTSWWTPAHLMALFRLVPPGRVLAASDLPYSTPVSWLMATARCAWQAGLDRDQVASVLGGQATRLLEGREPLDLGGPPEREARAVGPFLEVASTNLLAALEAMQRGLYPEVPLTVARHACDVPSDDPDAPVLASVLRLLDLYEEHRERLQRRNGFTPGWDLLSAASVVARTPAAPLP</sequence>
<dbReference type="PANTHER" id="PTHR21240">
    <property type="entry name" value="2-AMINO-3-CARBOXYLMUCONATE-6-SEMIALDEHYDE DECARBOXYLASE"/>
    <property type="match status" value="1"/>
</dbReference>
<protein>
    <submittedName>
        <fullName evidence="3">Amidohydrolase family protein</fullName>
    </submittedName>
</protein>
<feature type="domain" description="Amidohydrolase-related" evidence="2">
    <location>
        <begin position="65"/>
        <end position="256"/>
    </location>
</feature>
<reference evidence="3 4" key="1">
    <citation type="submission" date="2023-11" db="EMBL/GenBank/DDBJ databases">
        <title>Novel species in genus Nocardioides.</title>
        <authorList>
            <person name="Zhou H."/>
        </authorList>
    </citation>
    <scope>NUCLEOTIDE SEQUENCE [LARGE SCALE GENOMIC DNA]</scope>
    <source>
        <strain evidence="3 4">S-58</strain>
    </source>
</reference>